<accession>A0A4Q9M7L3</accession>
<feature type="compositionally biased region" description="Low complexity" evidence="1">
    <location>
        <begin position="67"/>
        <end position="86"/>
    </location>
</feature>
<sequence length="156" mass="16803">MDFQRPHIFAIVDTDQLISDVIISSLHTMSDFDPSASLTSLATTNTGGTATPTASTAHLLPAQRDGSSSVAPDSTASSSQPLASSTHLTTAPRSQTYPSSSNTTPKDYEKAFATLSSQWGWGGTVSAKNPKSEKRKKEKKDKKEKKEKKDKKKDKT</sequence>
<dbReference type="OrthoDB" id="2752442at2759"/>
<feature type="compositionally biased region" description="Low complexity" evidence="1">
    <location>
        <begin position="43"/>
        <end position="57"/>
    </location>
</feature>
<evidence type="ECO:0000256" key="1">
    <source>
        <dbReference type="SAM" id="MobiDB-lite"/>
    </source>
</evidence>
<proteinExistence type="predicted"/>
<feature type="non-terminal residue" evidence="2">
    <location>
        <position position="1"/>
    </location>
</feature>
<evidence type="ECO:0000313" key="2">
    <source>
        <dbReference type="EMBL" id="TBU22357.1"/>
    </source>
</evidence>
<name>A0A4Q9M7L3_9APHY</name>
<feature type="compositionally biased region" description="Basic residues" evidence="1">
    <location>
        <begin position="133"/>
        <end position="156"/>
    </location>
</feature>
<dbReference type="AlphaFoldDB" id="A0A4Q9M7L3"/>
<gene>
    <name evidence="2" type="ORF">BD311DRAFT_869406</name>
</gene>
<feature type="region of interest" description="Disordered" evidence="1">
    <location>
        <begin position="43"/>
        <end position="156"/>
    </location>
</feature>
<reference evidence="2" key="1">
    <citation type="submission" date="2019-01" db="EMBL/GenBank/DDBJ databases">
        <title>Draft genome sequences of three monokaryotic isolates of the white-rot basidiomycete fungus Dichomitus squalens.</title>
        <authorList>
            <consortium name="DOE Joint Genome Institute"/>
            <person name="Lopez S.C."/>
            <person name="Andreopoulos B."/>
            <person name="Pangilinan J."/>
            <person name="Lipzen A."/>
            <person name="Riley R."/>
            <person name="Ahrendt S."/>
            <person name="Ng V."/>
            <person name="Barry K."/>
            <person name="Daum C."/>
            <person name="Grigoriev I.V."/>
            <person name="Hilden K.S."/>
            <person name="Makela M.R."/>
            <person name="de Vries R.P."/>
        </authorList>
    </citation>
    <scope>NUCLEOTIDE SEQUENCE [LARGE SCALE GENOMIC DNA]</scope>
    <source>
        <strain evidence="2">OM18370.1</strain>
    </source>
</reference>
<feature type="compositionally biased region" description="Polar residues" evidence="1">
    <location>
        <begin position="87"/>
        <end position="105"/>
    </location>
</feature>
<dbReference type="EMBL" id="ML143545">
    <property type="protein sequence ID" value="TBU22357.1"/>
    <property type="molecule type" value="Genomic_DNA"/>
</dbReference>
<organism evidence="2">
    <name type="scientific">Dichomitus squalens</name>
    <dbReference type="NCBI Taxonomy" id="114155"/>
    <lineage>
        <taxon>Eukaryota</taxon>
        <taxon>Fungi</taxon>
        <taxon>Dikarya</taxon>
        <taxon>Basidiomycota</taxon>
        <taxon>Agaricomycotina</taxon>
        <taxon>Agaricomycetes</taxon>
        <taxon>Polyporales</taxon>
        <taxon>Polyporaceae</taxon>
        <taxon>Dichomitus</taxon>
    </lineage>
</organism>
<dbReference type="Proteomes" id="UP000292957">
    <property type="component" value="Unassembled WGS sequence"/>
</dbReference>
<protein>
    <submittedName>
        <fullName evidence="2">Uncharacterized protein</fullName>
    </submittedName>
</protein>